<dbReference type="InterPro" id="IPR050879">
    <property type="entry name" value="Acyltransferase_3"/>
</dbReference>
<feature type="transmembrane region" description="Helical" evidence="1">
    <location>
        <begin position="105"/>
        <end position="126"/>
    </location>
</feature>
<proteinExistence type="predicted"/>
<feature type="transmembrane region" description="Helical" evidence="1">
    <location>
        <begin position="230"/>
        <end position="250"/>
    </location>
</feature>
<evidence type="ECO:0000259" key="2">
    <source>
        <dbReference type="Pfam" id="PF01757"/>
    </source>
</evidence>
<gene>
    <name evidence="3" type="ORF">GCM10008942_16510</name>
</gene>
<feature type="transmembrane region" description="Helical" evidence="1">
    <location>
        <begin position="262"/>
        <end position="280"/>
    </location>
</feature>
<dbReference type="Proteomes" id="UP001499951">
    <property type="component" value="Unassembled WGS sequence"/>
</dbReference>
<evidence type="ECO:0000313" key="4">
    <source>
        <dbReference type="Proteomes" id="UP001499951"/>
    </source>
</evidence>
<keyword evidence="1" id="KW-0812">Transmembrane</keyword>
<feature type="transmembrane region" description="Helical" evidence="1">
    <location>
        <begin position="292"/>
        <end position="311"/>
    </location>
</feature>
<feature type="domain" description="Acyltransferase 3" evidence="2">
    <location>
        <begin position="14"/>
        <end position="384"/>
    </location>
</feature>
<dbReference type="EMBL" id="BAAADD010000004">
    <property type="protein sequence ID" value="GAA0568597.1"/>
    <property type="molecule type" value="Genomic_DNA"/>
</dbReference>
<name>A0ABP3PJ25_9PROT</name>
<keyword evidence="1" id="KW-0472">Membrane</keyword>
<feature type="transmembrane region" description="Helical" evidence="1">
    <location>
        <begin position="364"/>
        <end position="388"/>
    </location>
</feature>
<feature type="transmembrane region" description="Helical" evidence="1">
    <location>
        <begin position="64"/>
        <end position="84"/>
    </location>
</feature>
<protein>
    <recommendedName>
        <fullName evidence="2">Acyltransferase 3 domain-containing protein</fullName>
    </recommendedName>
</protein>
<feature type="transmembrane region" description="Helical" evidence="1">
    <location>
        <begin position="323"/>
        <end position="344"/>
    </location>
</feature>
<keyword evidence="1" id="KW-1133">Transmembrane helix</keyword>
<dbReference type="RefSeq" id="WP_166929861.1">
    <property type="nucleotide sequence ID" value="NZ_BAAADD010000004.1"/>
</dbReference>
<reference evidence="4" key="1">
    <citation type="journal article" date="2019" name="Int. J. Syst. Evol. Microbiol.">
        <title>The Global Catalogue of Microorganisms (GCM) 10K type strain sequencing project: providing services to taxonomists for standard genome sequencing and annotation.</title>
        <authorList>
            <consortium name="The Broad Institute Genomics Platform"/>
            <consortium name="The Broad Institute Genome Sequencing Center for Infectious Disease"/>
            <person name="Wu L."/>
            <person name="Ma J."/>
        </authorList>
    </citation>
    <scope>NUCLEOTIDE SEQUENCE [LARGE SCALE GENOMIC DNA]</scope>
    <source>
        <strain evidence="4">JCM 15089</strain>
    </source>
</reference>
<dbReference type="PANTHER" id="PTHR23028:SF131">
    <property type="entry name" value="BLR2367 PROTEIN"/>
    <property type="match status" value="1"/>
</dbReference>
<sequence>MTGRPTEIKALAGARAFPPLILVLFHFCEGHKYRGMDEAICSTAWWHYYFTCGKWFDLPVAHGYLWVEFFFALSGFILVHVYSARTAEFWRLKSGAYLAFLKARLARLYPVHVVTLISMLLLMWTLNQLSYWGGYLSIYHQPWAPINTWPSFVANLALVQAWNIYPVLTWNGASWFVSVEFLLCLLFPVYLVLSRGRWWMGVALIGFGVSWLLLLAVGGGHGLDVTFHDGIFRGMAGFAVGVGLAMVYRQAKKSGVDTLPEWVFHAAQAVALLYLLWATYRTGWNHTVNDLWTATALFVLIFVLAFDRGFLAKGLATKVPLRLGEWSYGIYMGQTFWLQAIRYFEQRWYPSDNTRILGLRFGDVMWWAEPFMLVGICIAWGALLTILVEQPANRWLRRR</sequence>
<accession>A0ABP3PJ25</accession>
<evidence type="ECO:0000313" key="3">
    <source>
        <dbReference type="EMBL" id="GAA0568597.1"/>
    </source>
</evidence>
<feature type="transmembrane region" description="Helical" evidence="1">
    <location>
        <begin position="198"/>
        <end position="218"/>
    </location>
</feature>
<dbReference type="InterPro" id="IPR002656">
    <property type="entry name" value="Acyl_transf_3_dom"/>
</dbReference>
<organism evidence="3 4">
    <name type="scientific">Rhizomicrobium electricum</name>
    <dbReference type="NCBI Taxonomy" id="480070"/>
    <lineage>
        <taxon>Bacteria</taxon>
        <taxon>Pseudomonadati</taxon>
        <taxon>Pseudomonadota</taxon>
        <taxon>Alphaproteobacteria</taxon>
        <taxon>Micropepsales</taxon>
        <taxon>Micropepsaceae</taxon>
        <taxon>Rhizomicrobium</taxon>
    </lineage>
</organism>
<keyword evidence="4" id="KW-1185">Reference proteome</keyword>
<feature type="transmembrane region" description="Helical" evidence="1">
    <location>
        <begin position="173"/>
        <end position="193"/>
    </location>
</feature>
<evidence type="ECO:0000256" key="1">
    <source>
        <dbReference type="SAM" id="Phobius"/>
    </source>
</evidence>
<comment type="caution">
    <text evidence="3">The sequence shown here is derived from an EMBL/GenBank/DDBJ whole genome shotgun (WGS) entry which is preliminary data.</text>
</comment>
<dbReference type="PANTHER" id="PTHR23028">
    <property type="entry name" value="ACETYLTRANSFERASE"/>
    <property type="match status" value="1"/>
</dbReference>
<dbReference type="Pfam" id="PF01757">
    <property type="entry name" value="Acyl_transf_3"/>
    <property type="match status" value="1"/>
</dbReference>